<feature type="region of interest" description="Disordered" evidence="1">
    <location>
        <begin position="528"/>
        <end position="622"/>
    </location>
</feature>
<feature type="region of interest" description="Disordered" evidence="1">
    <location>
        <begin position="676"/>
        <end position="710"/>
    </location>
</feature>
<keyword evidence="3" id="KW-1185">Reference proteome</keyword>
<feature type="region of interest" description="Disordered" evidence="1">
    <location>
        <begin position="209"/>
        <end position="250"/>
    </location>
</feature>
<dbReference type="EMBL" id="JAWRVI010000068">
    <property type="protein sequence ID" value="KAK4081993.1"/>
    <property type="molecule type" value="Genomic_DNA"/>
</dbReference>
<feature type="compositionally biased region" description="Basic and acidic residues" evidence="1">
    <location>
        <begin position="107"/>
        <end position="117"/>
    </location>
</feature>
<feature type="region of interest" description="Disordered" evidence="1">
    <location>
        <begin position="412"/>
        <end position="433"/>
    </location>
</feature>
<feature type="region of interest" description="Disordered" evidence="1">
    <location>
        <begin position="34"/>
        <end position="133"/>
    </location>
</feature>
<evidence type="ECO:0000313" key="3">
    <source>
        <dbReference type="Proteomes" id="UP001287286"/>
    </source>
</evidence>
<feature type="compositionally biased region" description="Polar residues" evidence="1">
    <location>
        <begin position="699"/>
        <end position="710"/>
    </location>
</feature>
<feature type="compositionally biased region" description="Basic and acidic residues" evidence="1">
    <location>
        <begin position="229"/>
        <end position="250"/>
    </location>
</feature>
<protein>
    <submittedName>
        <fullName evidence="2">Uncharacterized protein</fullName>
    </submittedName>
</protein>
<name>A0ABR0BJR8_PURLI</name>
<dbReference type="Proteomes" id="UP001287286">
    <property type="component" value="Unassembled WGS sequence"/>
</dbReference>
<accession>A0ABR0BJR8</accession>
<gene>
    <name evidence="2" type="ORF">Purlil1_11402</name>
</gene>
<evidence type="ECO:0000256" key="1">
    <source>
        <dbReference type="SAM" id="MobiDB-lite"/>
    </source>
</evidence>
<feature type="compositionally biased region" description="Basic and acidic residues" evidence="1">
    <location>
        <begin position="528"/>
        <end position="538"/>
    </location>
</feature>
<reference evidence="2 3" key="1">
    <citation type="journal article" date="2024" name="Microbiol. Resour. Announc.">
        <title>Genome annotations for the ascomycete fungi Trichoderma harzianum, Trichoderma aggressivum, and Purpureocillium lilacinum.</title>
        <authorList>
            <person name="Beijen E.P.W."/>
            <person name="Ohm R.A."/>
        </authorList>
    </citation>
    <scope>NUCLEOTIDE SEQUENCE [LARGE SCALE GENOMIC DNA]</scope>
    <source>
        <strain evidence="2 3">CBS 150709</strain>
    </source>
</reference>
<proteinExistence type="predicted"/>
<comment type="caution">
    <text evidence="2">The sequence shown here is derived from an EMBL/GenBank/DDBJ whole genome shotgun (WGS) entry which is preliminary data.</text>
</comment>
<evidence type="ECO:0000313" key="2">
    <source>
        <dbReference type="EMBL" id="KAK4081993.1"/>
    </source>
</evidence>
<sequence length="730" mass="78946">MANDHSREIQPTEARGQARTMALVPSTWTRCIRRASRSMRETKQQTIVQARRRLDAATSGQSRDERNTRKGKRRHGVRARDMLAPLPPPCLAFLGTREQKKKSPGLRSDRSGGKDPGPRVGATWRRDKRRRRTINGWKREKNGGLRWRKEIAVMTDATRRQGQGKARQAEGATGRENKLNSTYVVPGGAAAGAVCVGLAGVSETGSTVTRTTGEAVPGGWTCANNTRNRRLETDAPDKKKREGQEGQAWHDSHMGKGFAWITWVVWAGPVCLPPARPRAAPVPFRASIHPSIHSNPAMDGATCVHRASGPIHTLVLCPAPCLHPMPCPVPFLSSTPHALPPFERSSIDGRLGQAQKERNRQVLGADRLLLLLPVAPLSPSMPMPRAAAGPRFEWLQRNSLATRDAMRMHQGRLGGRPHARHRQAGPAVCPPSPIADQSGAPARMRRFKHDAPLSPSWPCSTAVQCLVRHSSSDYHSSTLLLRTARTCLDDGGIDARLDDAPRHIARASAHRLRHDAYIRSVICHGVDERRSRRGDESRLSPQRKTTGATGGPGPWRLARAIGSGSSPTDHLGRRPGVPSSLPLDPTLAPSRTPVPARRLLGLTLGSGEGGQGAHHDGGQHPVPLSRYRVTPLTDVPLVGMGSSREWISGSLSPHLESQLTILMPPQPPPPFPVPASLQHPQHQHHQVPANGSGPLTAALPQNDSVHGTGPSTLVSAATALSQRGKVAVLS</sequence>
<organism evidence="2 3">
    <name type="scientific">Purpureocillium lilacinum</name>
    <name type="common">Paecilomyces lilacinus</name>
    <dbReference type="NCBI Taxonomy" id="33203"/>
    <lineage>
        <taxon>Eukaryota</taxon>
        <taxon>Fungi</taxon>
        <taxon>Dikarya</taxon>
        <taxon>Ascomycota</taxon>
        <taxon>Pezizomycotina</taxon>
        <taxon>Sordariomycetes</taxon>
        <taxon>Hypocreomycetidae</taxon>
        <taxon>Hypocreales</taxon>
        <taxon>Ophiocordycipitaceae</taxon>
        <taxon>Purpureocillium</taxon>
    </lineage>
</organism>